<feature type="compositionally biased region" description="Low complexity" evidence="1">
    <location>
        <begin position="137"/>
        <end position="148"/>
    </location>
</feature>
<proteinExistence type="predicted"/>
<accession>A0ABT2GIH2</accession>
<dbReference type="PROSITE" id="PS51384">
    <property type="entry name" value="FAD_FR"/>
    <property type="match status" value="1"/>
</dbReference>
<dbReference type="SUPFAM" id="SSF63380">
    <property type="entry name" value="Riboflavin synthase domain-like"/>
    <property type="match status" value="1"/>
</dbReference>
<dbReference type="Proteomes" id="UP001165580">
    <property type="component" value="Unassembled WGS sequence"/>
</dbReference>
<gene>
    <name evidence="3" type="ORF">NVV95_15870</name>
</gene>
<dbReference type="PANTHER" id="PTHR30157">
    <property type="entry name" value="FERRIC REDUCTASE, NADPH-DEPENDENT"/>
    <property type="match status" value="1"/>
</dbReference>
<keyword evidence="4" id="KW-1185">Reference proteome</keyword>
<dbReference type="InterPro" id="IPR039261">
    <property type="entry name" value="FNR_nucleotide-bd"/>
</dbReference>
<protein>
    <submittedName>
        <fullName evidence="3">Siderophore-interacting protein</fullName>
    </submittedName>
</protein>
<dbReference type="RefSeq" id="WP_259487521.1">
    <property type="nucleotide sequence ID" value="NZ_JANTEZ010000007.1"/>
</dbReference>
<evidence type="ECO:0000259" key="2">
    <source>
        <dbReference type="PROSITE" id="PS51384"/>
    </source>
</evidence>
<feature type="region of interest" description="Disordered" evidence="1">
    <location>
        <begin position="124"/>
        <end position="152"/>
    </location>
</feature>
<dbReference type="Gene3D" id="2.40.30.10">
    <property type="entry name" value="Translation factors"/>
    <property type="match status" value="1"/>
</dbReference>
<dbReference type="InterPro" id="IPR013113">
    <property type="entry name" value="SIP_FAD-bd"/>
</dbReference>
<evidence type="ECO:0000313" key="4">
    <source>
        <dbReference type="Proteomes" id="UP001165580"/>
    </source>
</evidence>
<dbReference type="EMBL" id="JANTEZ010000007">
    <property type="protein sequence ID" value="MCS5716022.1"/>
    <property type="molecule type" value="Genomic_DNA"/>
</dbReference>
<evidence type="ECO:0000313" key="3">
    <source>
        <dbReference type="EMBL" id="MCS5716022.1"/>
    </source>
</evidence>
<dbReference type="InterPro" id="IPR017927">
    <property type="entry name" value="FAD-bd_FR_type"/>
</dbReference>
<evidence type="ECO:0000256" key="1">
    <source>
        <dbReference type="SAM" id="MobiDB-lite"/>
    </source>
</evidence>
<dbReference type="PANTHER" id="PTHR30157:SF0">
    <property type="entry name" value="NADPH-DEPENDENT FERRIC-CHELATE REDUCTASE"/>
    <property type="match status" value="1"/>
</dbReference>
<comment type="caution">
    <text evidence="3">The sequence shown here is derived from an EMBL/GenBank/DDBJ whole genome shotgun (WGS) entry which is preliminary data.</text>
</comment>
<dbReference type="InterPro" id="IPR017938">
    <property type="entry name" value="Riboflavin_synthase-like_b-brl"/>
</dbReference>
<sequence length="344" mass="37101">MLTYVPRTRSDRDGRPSYRPFRAEVVRIVELSPCFRRVTFTGPDFGDFGTAGLDQRIKLVLPNADGGIGDCGWDDPAVLADGSWYERWRTLPEEARNPIRTYTVRAIRPGERELDVDFVVHTKAGHPGADGPGADGPGAERPAADGPGTASVDGPAAVWLAGARAGDELIIVGPDDRSSDYDLGLDWRPGEAIDYLLAGDETAAPAICAILESLPAGTRAHAFIEVPCSADAQPVQTAAEGSITWLARDEGGVLQDAVRGWLDTHREAIAPALASDVQELADIDVDVDMLWDSPVDVHGRFYAWLAGESAAIKSLRRLLVSEVGVDRRKVAFMGYWRRGKAEGS</sequence>
<dbReference type="Pfam" id="PF04954">
    <property type="entry name" value="SIP"/>
    <property type="match status" value="1"/>
</dbReference>
<dbReference type="Pfam" id="PF08021">
    <property type="entry name" value="FAD_binding_9"/>
    <property type="match status" value="1"/>
</dbReference>
<dbReference type="Gene3D" id="3.40.50.80">
    <property type="entry name" value="Nucleotide-binding domain of ferredoxin-NADP reductase (FNR) module"/>
    <property type="match status" value="1"/>
</dbReference>
<dbReference type="InterPro" id="IPR007037">
    <property type="entry name" value="SIP_rossman_dom"/>
</dbReference>
<reference evidence="3" key="1">
    <citation type="submission" date="2022-08" db="EMBL/GenBank/DDBJ databases">
        <authorList>
            <person name="Deng Y."/>
            <person name="Han X.-F."/>
            <person name="Zhang Y.-Q."/>
        </authorList>
    </citation>
    <scope>NUCLEOTIDE SEQUENCE</scope>
    <source>
        <strain evidence="3">CPCC 205716</strain>
    </source>
</reference>
<feature type="domain" description="FAD-binding FR-type" evidence="2">
    <location>
        <begin position="18"/>
        <end position="181"/>
    </location>
</feature>
<dbReference type="InterPro" id="IPR039374">
    <property type="entry name" value="SIP_fam"/>
</dbReference>
<dbReference type="CDD" id="cd06193">
    <property type="entry name" value="siderophore_interacting"/>
    <property type="match status" value="1"/>
</dbReference>
<organism evidence="3 4">
    <name type="scientific">Herbiconiux gentiana</name>
    <dbReference type="NCBI Taxonomy" id="2970912"/>
    <lineage>
        <taxon>Bacteria</taxon>
        <taxon>Bacillati</taxon>
        <taxon>Actinomycetota</taxon>
        <taxon>Actinomycetes</taxon>
        <taxon>Micrococcales</taxon>
        <taxon>Microbacteriaceae</taxon>
        <taxon>Herbiconiux</taxon>
    </lineage>
</organism>
<name>A0ABT2GIH2_9MICO</name>